<dbReference type="EMBL" id="CSAE01000539">
    <property type="protein sequence ID" value="COW47471.1"/>
    <property type="molecule type" value="Genomic_DNA"/>
</dbReference>
<name>A0A0U0R3F7_MYCTX</name>
<proteinExistence type="predicted"/>
<reference evidence="2" key="1">
    <citation type="submission" date="2015-03" db="EMBL/GenBank/DDBJ databases">
        <authorList>
            <consortium name="Pathogen Informatics"/>
        </authorList>
    </citation>
    <scope>NUCLEOTIDE SEQUENCE [LARGE SCALE GENOMIC DNA]</scope>
    <source>
        <strain evidence="2">K00500041</strain>
    </source>
</reference>
<dbReference type="Proteomes" id="UP000038802">
    <property type="component" value="Unassembled WGS sequence"/>
</dbReference>
<accession>A0A0U0R3F7</accession>
<protein>
    <submittedName>
        <fullName evidence="1">Uncharacterized protein</fullName>
    </submittedName>
</protein>
<gene>
    <name evidence="1" type="ORF">ERS007703_03717</name>
</gene>
<evidence type="ECO:0000313" key="2">
    <source>
        <dbReference type="Proteomes" id="UP000038802"/>
    </source>
</evidence>
<evidence type="ECO:0000313" key="1">
    <source>
        <dbReference type="EMBL" id="COW47471.1"/>
    </source>
</evidence>
<organism evidence="1 2">
    <name type="scientific">Mycobacterium tuberculosis</name>
    <dbReference type="NCBI Taxonomy" id="1773"/>
    <lineage>
        <taxon>Bacteria</taxon>
        <taxon>Bacillati</taxon>
        <taxon>Actinomycetota</taxon>
        <taxon>Actinomycetes</taxon>
        <taxon>Mycobacteriales</taxon>
        <taxon>Mycobacteriaceae</taxon>
        <taxon>Mycobacterium</taxon>
        <taxon>Mycobacterium tuberculosis complex</taxon>
    </lineage>
</organism>
<dbReference type="AlphaFoldDB" id="A0A0U0R3F7"/>
<sequence>MGIVRTVSGGECGADRVVLVLLDRAGSSAVVGAVVGPG</sequence>